<dbReference type="InterPro" id="IPR036305">
    <property type="entry name" value="RGS_sf"/>
</dbReference>
<feature type="domain" description="SAM" evidence="2">
    <location>
        <begin position="366"/>
        <end position="402"/>
    </location>
</feature>
<dbReference type="PROSITE" id="PS50105">
    <property type="entry name" value="SAM_DOMAIN"/>
    <property type="match status" value="1"/>
</dbReference>
<protein>
    <submittedName>
        <fullName evidence="3">Predicted protein</fullName>
    </submittedName>
</protein>
<keyword evidence="4" id="KW-1185">Reference proteome</keyword>
<gene>
    <name evidence="3" type="ORF">NAEGRDRAFT_62752</name>
</gene>
<dbReference type="InParanoid" id="D2V1Z9"/>
<dbReference type="RefSeq" id="XP_002681993.1">
    <property type="nucleotide sequence ID" value="XM_002681947.1"/>
</dbReference>
<evidence type="ECO:0000259" key="2">
    <source>
        <dbReference type="PROSITE" id="PS50105"/>
    </source>
</evidence>
<dbReference type="SUPFAM" id="SSF47769">
    <property type="entry name" value="SAM/Pointed domain"/>
    <property type="match status" value="1"/>
</dbReference>
<reference evidence="3 4" key="1">
    <citation type="journal article" date="2010" name="Cell">
        <title>The genome of Naegleria gruberi illuminates early eukaryotic versatility.</title>
        <authorList>
            <person name="Fritz-Laylin L.K."/>
            <person name="Prochnik S.E."/>
            <person name="Ginger M.L."/>
            <person name="Dacks J.B."/>
            <person name="Carpenter M.L."/>
            <person name="Field M.C."/>
            <person name="Kuo A."/>
            <person name="Paredez A."/>
            <person name="Chapman J."/>
            <person name="Pham J."/>
            <person name="Shu S."/>
            <person name="Neupane R."/>
            <person name="Cipriano M."/>
            <person name="Mancuso J."/>
            <person name="Tu H."/>
            <person name="Salamov A."/>
            <person name="Lindquist E."/>
            <person name="Shapiro H."/>
            <person name="Lucas S."/>
            <person name="Grigoriev I.V."/>
            <person name="Cande W.Z."/>
            <person name="Fulton C."/>
            <person name="Rokhsar D.S."/>
            <person name="Dawson S.C."/>
        </authorList>
    </citation>
    <scope>NUCLEOTIDE SEQUENCE [LARGE SCALE GENOMIC DNA]</scope>
    <source>
        <strain evidence="3 4">NEG-M</strain>
    </source>
</reference>
<evidence type="ECO:0000313" key="3">
    <source>
        <dbReference type="EMBL" id="EFC49249.1"/>
    </source>
</evidence>
<dbReference type="VEuPathDB" id="AmoebaDB:NAEGRDRAFT_62752"/>
<name>D2V1Z9_NAEGR</name>
<dbReference type="Proteomes" id="UP000006671">
    <property type="component" value="Unassembled WGS sequence"/>
</dbReference>
<organism evidence="4">
    <name type="scientific">Naegleria gruberi</name>
    <name type="common">Amoeba</name>
    <dbReference type="NCBI Taxonomy" id="5762"/>
    <lineage>
        <taxon>Eukaryota</taxon>
        <taxon>Discoba</taxon>
        <taxon>Heterolobosea</taxon>
        <taxon>Tetramitia</taxon>
        <taxon>Eutetramitia</taxon>
        <taxon>Vahlkampfiidae</taxon>
        <taxon>Naegleria</taxon>
    </lineage>
</organism>
<dbReference type="KEGG" id="ngr:NAEGRDRAFT_62752"/>
<dbReference type="InterPro" id="IPR013761">
    <property type="entry name" value="SAM/pointed_sf"/>
</dbReference>
<accession>D2V1Z9</accession>
<dbReference type="InterPro" id="IPR001660">
    <property type="entry name" value="SAM"/>
</dbReference>
<feature type="region of interest" description="Disordered" evidence="1">
    <location>
        <begin position="173"/>
        <end position="212"/>
    </location>
</feature>
<sequence>MNHPDSCQKFSFEWVMENNECLQVFLQYLQAHQNAEQLECLIEMKELKQDMDLILNSVSNNNSEELCVSNSNTVRQELQRMLGDFPLTDKKKKRRSLFSDSSSNINTTENSVKTIFRKLLEFSTSFLHVNSKRELNLPQTLRNKLSLQIQTFWNLYSKKFGFDEHLPCVNNNSNRNSSNSFQPPVSATSNPPSNSSNTISSPSNNNNRRSVNSNTFNASNVIDIEVTDFYDFITDKSLLNSPKQFTEPPGGLSPVSSLSDTSFSFDGNSILEDFLMCISRVEEVLKELDTFIRLQVKTESFRDFCKSEQLYTFIQKLNPSTEFMRELKRNYRQSMRVRSIANLKDIGDSNEQNLSIMLLNDKLLKWSMNDVLNWIGEHGLEEMEYFITQNKIDGSKLSHLEQYINDSVYPSFEVRKKFEYEVDELLTSFGFEPLPNTDFPDINSRKGKSPPISKNVVDISNETFVLNCQISQSSEIKKIKLKSKQLVNYYSLKKILKDTFGITSDLEIVLVNQSKTCPISPSNILTSFKKDIMNQIKHPNHNSHITEIFEKKLIINI</sequence>
<dbReference type="SUPFAM" id="SSF48097">
    <property type="entry name" value="Regulator of G-protein signaling, RGS"/>
    <property type="match status" value="1"/>
</dbReference>
<dbReference type="AlphaFoldDB" id="D2V1Z9"/>
<dbReference type="OrthoDB" id="6133291at2759"/>
<dbReference type="GeneID" id="8855232"/>
<proteinExistence type="predicted"/>
<dbReference type="InterPro" id="IPR044926">
    <property type="entry name" value="RGS_subdomain_2"/>
</dbReference>
<dbReference type="Gene3D" id="1.10.150.50">
    <property type="entry name" value="Transcription Factor, Ets-1"/>
    <property type="match status" value="1"/>
</dbReference>
<dbReference type="Gene3D" id="1.10.167.10">
    <property type="entry name" value="Regulator of G-protein Signalling 4, domain 2"/>
    <property type="match status" value="1"/>
</dbReference>
<evidence type="ECO:0000256" key="1">
    <source>
        <dbReference type="SAM" id="MobiDB-lite"/>
    </source>
</evidence>
<evidence type="ECO:0000313" key="4">
    <source>
        <dbReference type="Proteomes" id="UP000006671"/>
    </source>
</evidence>
<dbReference type="EMBL" id="GG738848">
    <property type="protein sequence ID" value="EFC49249.1"/>
    <property type="molecule type" value="Genomic_DNA"/>
</dbReference>